<evidence type="ECO:0000256" key="3">
    <source>
        <dbReference type="ARBA" id="ARBA00022555"/>
    </source>
</evidence>
<feature type="domain" description="tRNA nucleotidyltransferase/poly(A) polymerase RNA and SrmB- binding" evidence="13">
    <location>
        <begin position="159"/>
        <end position="215"/>
    </location>
</feature>
<dbReference type="Gene3D" id="3.30.460.10">
    <property type="entry name" value="Beta Polymerase, domain 2"/>
    <property type="match status" value="1"/>
</dbReference>
<evidence type="ECO:0000256" key="8">
    <source>
        <dbReference type="ARBA" id="ARBA00022741"/>
    </source>
</evidence>
<evidence type="ECO:0000256" key="5">
    <source>
        <dbReference type="ARBA" id="ARBA00022694"/>
    </source>
</evidence>
<dbReference type="CDD" id="cd05398">
    <property type="entry name" value="NT_ClassII-CCAase"/>
    <property type="match status" value="1"/>
</dbReference>
<dbReference type="InterPro" id="IPR043519">
    <property type="entry name" value="NT_sf"/>
</dbReference>
<keyword evidence="10 11" id="KW-0694">RNA-binding</keyword>
<dbReference type="RefSeq" id="WP_045052818.1">
    <property type="nucleotide sequence ID" value="NZ_CAWMDP010000017.1"/>
</dbReference>
<keyword evidence="5" id="KW-0819">tRNA processing</keyword>
<dbReference type="PANTHER" id="PTHR47545:SF2">
    <property type="entry name" value="CC-ADDING TRNA NUCLEOTIDYLTRANSFERASE"/>
    <property type="match status" value="1"/>
</dbReference>
<evidence type="ECO:0000256" key="1">
    <source>
        <dbReference type="ARBA" id="ARBA00001946"/>
    </source>
</evidence>
<comment type="cofactor">
    <cofactor evidence="1">
        <name>Mg(2+)</name>
        <dbReference type="ChEBI" id="CHEBI:18420"/>
    </cofactor>
</comment>
<dbReference type="Gene3D" id="1.10.3090.10">
    <property type="entry name" value="cca-adding enzyme, domain 2"/>
    <property type="match status" value="1"/>
</dbReference>
<name>A0A0D8ZYD0_9CYAN</name>
<feature type="domain" description="Poly A polymerase head" evidence="12">
    <location>
        <begin position="22"/>
        <end position="134"/>
    </location>
</feature>
<evidence type="ECO:0000313" key="15">
    <source>
        <dbReference type="EMBL" id="KJH73469.1"/>
    </source>
</evidence>
<feature type="domain" description="CCA-adding enzyme C-terminal" evidence="14">
    <location>
        <begin position="254"/>
        <end position="398"/>
    </location>
</feature>
<sequence>MSLSALSPETWCFDLAWIPQNAYLVGGAVRDAILKRESEYLDLDFVLPDVAVQVARKIASHYKAGFVLLDSDRQIARVVFKQATVDFAQQQGERLIDDLHRRDFTINAIAYSPHTQEFIDPLKGCNDLQQRIIRMVSPANLQDDPLRLLRAYRQAAQLGFEIEAETQAAIVNFAPLLSNIAAERVRVELGYLLNSSMGSRGLISAWQDGLLKTWFANTERSHLSKLALIDASAITLKQLPLSQPLSDTIKTTWLGIAKLACLVTHSIELAEIELQQLTYSRAEIRAVTTVLKLLPQLQATAGDLSLKEQYLLFRQAGVVFPALAVLAAANGMSKADLTPLTDRYLNPTDPVAHPQLLVNGKDLMQALQIAPSPLVGELLNKIAIAQIEGKISTPIQAIDLAATLLKSAGTIDR</sequence>
<evidence type="ECO:0000256" key="4">
    <source>
        <dbReference type="ARBA" id="ARBA00022679"/>
    </source>
</evidence>
<dbReference type="EMBL" id="JYON01000001">
    <property type="protein sequence ID" value="KJH73469.1"/>
    <property type="molecule type" value="Genomic_DNA"/>
</dbReference>
<evidence type="ECO:0000256" key="9">
    <source>
        <dbReference type="ARBA" id="ARBA00022842"/>
    </source>
</evidence>
<evidence type="ECO:0000313" key="16">
    <source>
        <dbReference type="Proteomes" id="UP000032452"/>
    </source>
</evidence>
<dbReference type="Pfam" id="PF13735">
    <property type="entry name" value="tRNA_NucTran2_2"/>
    <property type="match status" value="1"/>
</dbReference>
<evidence type="ECO:0000256" key="11">
    <source>
        <dbReference type="RuleBase" id="RU003953"/>
    </source>
</evidence>
<keyword evidence="6" id="KW-0548">Nucleotidyltransferase</keyword>
<dbReference type="Proteomes" id="UP000032452">
    <property type="component" value="Unassembled WGS sequence"/>
</dbReference>
<dbReference type="GO" id="GO:0016779">
    <property type="term" value="F:nucleotidyltransferase activity"/>
    <property type="evidence" value="ECO:0007669"/>
    <property type="project" value="UniProtKB-KW"/>
</dbReference>
<accession>A0A0D8ZYD0</accession>
<comment type="caution">
    <text evidence="15">The sequence shown here is derived from an EMBL/GenBank/DDBJ whole genome shotgun (WGS) entry which is preliminary data.</text>
</comment>
<dbReference type="SUPFAM" id="SSF81891">
    <property type="entry name" value="Poly A polymerase C-terminal region-like"/>
    <property type="match status" value="1"/>
</dbReference>
<dbReference type="InterPro" id="IPR032810">
    <property type="entry name" value="CCA-adding_enz_C"/>
</dbReference>
<dbReference type="STRING" id="1618023.UH38_01460"/>
<evidence type="ECO:0000259" key="13">
    <source>
        <dbReference type="Pfam" id="PF12627"/>
    </source>
</evidence>
<dbReference type="GO" id="GO:0000166">
    <property type="term" value="F:nucleotide binding"/>
    <property type="evidence" value="ECO:0007669"/>
    <property type="project" value="UniProtKB-KW"/>
</dbReference>
<keyword evidence="9" id="KW-0460">Magnesium</keyword>
<evidence type="ECO:0000256" key="10">
    <source>
        <dbReference type="ARBA" id="ARBA00022884"/>
    </source>
</evidence>
<reference evidence="15 16" key="1">
    <citation type="submission" date="2015-02" db="EMBL/GenBank/DDBJ databases">
        <title>Draft genome of a novel marine cyanobacterium (Chroococcales) isolated from South Atlantic Ocean.</title>
        <authorList>
            <person name="Rigonato J."/>
            <person name="Alvarenga D.O."/>
            <person name="Branco L.H."/>
            <person name="Varani A.M."/>
            <person name="Brandini F.P."/>
            <person name="Fiore M.F."/>
        </authorList>
    </citation>
    <scope>NUCLEOTIDE SEQUENCE [LARGE SCALE GENOMIC DNA]</scope>
    <source>
        <strain evidence="15 16">CENA595</strain>
    </source>
</reference>
<dbReference type="InterPro" id="IPR032828">
    <property type="entry name" value="PolyA_RNA-bd"/>
</dbReference>
<dbReference type="OrthoDB" id="9805698at2"/>
<evidence type="ECO:0000256" key="2">
    <source>
        <dbReference type="ARBA" id="ARBA00007265"/>
    </source>
</evidence>
<evidence type="ECO:0000259" key="14">
    <source>
        <dbReference type="Pfam" id="PF13735"/>
    </source>
</evidence>
<dbReference type="Pfam" id="PF12627">
    <property type="entry name" value="PolyA_pol_RNAbd"/>
    <property type="match status" value="1"/>
</dbReference>
<evidence type="ECO:0000259" key="12">
    <source>
        <dbReference type="Pfam" id="PF01743"/>
    </source>
</evidence>
<dbReference type="InterPro" id="IPR050124">
    <property type="entry name" value="tRNA_CCA-adding_enzyme"/>
</dbReference>
<evidence type="ECO:0000256" key="7">
    <source>
        <dbReference type="ARBA" id="ARBA00022723"/>
    </source>
</evidence>
<keyword evidence="3" id="KW-0820">tRNA-binding</keyword>
<keyword evidence="7" id="KW-0479">Metal-binding</keyword>
<dbReference type="PANTHER" id="PTHR47545">
    <property type="entry name" value="MULTIFUNCTIONAL CCA PROTEIN"/>
    <property type="match status" value="1"/>
</dbReference>
<dbReference type="GO" id="GO:0000049">
    <property type="term" value="F:tRNA binding"/>
    <property type="evidence" value="ECO:0007669"/>
    <property type="project" value="UniProtKB-KW"/>
</dbReference>
<dbReference type="InterPro" id="IPR002646">
    <property type="entry name" value="PolA_pol_head_dom"/>
</dbReference>
<protein>
    <submittedName>
        <fullName evidence="15">Poly(A) polymerase</fullName>
    </submittedName>
</protein>
<gene>
    <name evidence="15" type="ORF">UH38_01460</name>
</gene>
<dbReference type="PATRIC" id="fig|1618023.3.peg.1531"/>
<comment type="similarity">
    <text evidence="2 11">Belongs to the tRNA nucleotidyltransferase/poly(A) polymerase family.</text>
</comment>
<keyword evidence="8" id="KW-0547">Nucleotide-binding</keyword>
<keyword evidence="4 11" id="KW-0808">Transferase</keyword>
<organism evidence="15 16">
    <name type="scientific">Aliterella atlantica CENA595</name>
    <dbReference type="NCBI Taxonomy" id="1618023"/>
    <lineage>
        <taxon>Bacteria</taxon>
        <taxon>Bacillati</taxon>
        <taxon>Cyanobacteriota</taxon>
        <taxon>Cyanophyceae</taxon>
        <taxon>Chroococcidiopsidales</taxon>
        <taxon>Aliterellaceae</taxon>
        <taxon>Aliterella</taxon>
    </lineage>
</organism>
<proteinExistence type="inferred from homology"/>
<keyword evidence="16" id="KW-1185">Reference proteome</keyword>
<dbReference type="SUPFAM" id="SSF81301">
    <property type="entry name" value="Nucleotidyltransferase"/>
    <property type="match status" value="1"/>
</dbReference>
<dbReference type="GO" id="GO:0046872">
    <property type="term" value="F:metal ion binding"/>
    <property type="evidence" value="ECO:0007669"/>
    <property type="project" value="UniProtKB-KW"/>
</dbReference>
<dbReference type="GO" id="GO:0008033">
    <property type="term" value="P:tRNA processing"/>
    <property type="evidence" value="ECO:0007669"/>
    <property type="project" value="UniProtKB-KW"/>
</dbReference>
<dbReference type="Pfam" id="PF01743">
    <property type="entry name" value="PolyA_pol"/>
    <property type="match status" value="1"/>
</dbReference>
<evidence type="ECO:0000256" key="6">
    <source>
        <dbReference type="ARBA" id="ARBA00022695"/>
    </source>
</evidence>
<dbReference type="AlphaFoldDB" id="A0A0D8ZYD0"/>